<evidence type="ECO:0000313" key="3">
    <source>
        <dbReference type="Proteomes" id="UP000824037"/>
    </source>
</evidence>
<reference evidence="2" key="2">
    <citation type="submission" date="2021-04" db="EMBL/GenBank/DDBJ databases">
        <authorList>
            <person name="Gilroy R."/>
        </authorList>
    </citation>
    <scope>NUCLEOTIDE SEQUENCE</scope>
    <source>
        <strain evidence="2">ChiGjej4B4-7305</strain>
    </source>
</reference>
<dbReference type="PANTHER" id="PTHR48207:SF4">
    <property type="entry name" value="BLL6097 PROTEIN"/>
    <property type="match status" value="1"/>
</dbReference>
<reference evidence="2" key="1">
    <citation type="journal article" date="2021" name="PeerJ">
        <title>Extensive microbial diversity within the chicken gut microbiome revealed by metagenomics and culture.</title>
        <authorList>
            <person name="Gilroy R."/>
            <person name="Ravi A."/>
            <person name="Getino M."/>
            <person name="Pursley I."/>
            <person name="Horton D.L."/>
            <person name="Alikhan N.F."/>
            <person name="Baker D."/>
            <person name="Gharbi K."/>
            <person name="Hall N."/>
            <person name="Watson M."/>
            <person name="Adriaenssens E.M."/>
            <person name="Foster-Nyarko E."/>
            <person name="Jarju S."/>
            <person name="Secka A."/>
            <person name="Antonio M."/>
            <person name="Oren A."/>
            <person name="Chaudhuri R.R."/>
            <person name="La Ragione R."/>
            <person name="Hildebrand F."/>
            <person name="Pallen M.J."/>
        </authorList>
    </citation>
    <scope>NUCLEOTIDE SEQUENCE</scope>
    <source>
        <strain evidence="2">ChiGjej4B4-7305</strain>
    </source>
</reference>
<dbReference type="InterPro" id="IPR023606">
    <property type="entry name" value="CoA-Trfase_III_dom_1_sf"/>
</dbReference>
<dbReference type="InterPro" id="IPR003673">
    <property type="entry name" value="CoA-Trfase_fam_III"/>
</dbReference>
<proteinExistence type="predicted"/>
<evidence type="ECO:0000256" key="1">
    <source>
        <dbReference type="ARBA" id="ARBA00022679"/>
    </source>
</evidence>
<gene>
    <name evidence="2" type="ORF">H9815_08255</name>
</gene>
<accession>A0A9D2EE59</accession>
<keyword evidence="1 2" id="KW-0808">Transferase</keyword>
<name>A0A9D2EE59_9MICO</name>
<evidence type="ECO:0000313" key="2">
    <source>
        <dbReference type="EMBL" id="HIZ35757.1"/>
    </source>
</evidence>
<dbReference type="InterPro" id="IPR050483">
    <property type="entry name" value="CoA-transferase_III_domain"/>
</dbReference>
<dbReference type="AlphaFoldDB" id="A0A9D2EE59"/>
<dbReference type="GO" id="GO:0008410">
    <property type="term" value="F:CoA-transferase activity"/>
    <property type="evidence" value="ECO:0007669"/>
    <property type="project" value="TreeGrafter"/>
</dbReference>
<dbReference type="Gene3D" id="3.30.1540.10">
    <property type="entry name" value="formyl-coa transferase, domain 3"/>
    <property type="match status" value="1"/>
</dbReference>
<dbReference type="Proteomes" id="UP000824037">
    <property type="component" value="Unassembled WGS sequence"/>
</dbReference>
<dbReference type="InterPro" id="IPR044855">
    <property type="entry name" value="CoA-Trfase_III_dom3_sf"/>
</dbReference>
<sequence>MHRGYGNAVPAGGGVTPPASGGEADIGMLAGIRVLDLSHMMQGPWATEMLADMGADVIKVEHATRGERGRESGSVRLGGHSAMYLAMNRNKRSIGVDLKTETGRRLLWQLIETADVLVQNFRPGTLDRLGFGWDAVHAANPRLIYCHGSGYGPHEADLPGQDLLAQARSGTMHLTGARGSAPAPNGVFLADAHAATVLASGICAALFERTRTGRGRRLEVDLIGSMVHQMTQELVAHHNSSGTPERSPAPGNPFMEAPYGVYATTDGYVAISICPISQLATALDAPALTARFTDSDAATSRAEVSSAVADLIAPLSMHEALNQLQDGEVWCAPVNDFDAMATDPAVGWQRRHSRVHHPGIGELVLVHHPLSVDGEQLPIRRPAPRLGEHTAEVLAELGYPAADHAELVRSGAIAATDVPENEGTHQ</sequence>
<dbReference type="PANTHER" id="PTHR48207">
    <property type="entry name" value="SUCCINATE--HYDROXYMETHYLGLUTARATE COA-TRANSFERASE"/>
    <property type="match status" value="1"/>
</dbReference>
<dbReference type="Pfam" id="PF02515">
    <property type="entry name" value="CoA_transf_3"/>
    <property type="match status" value="1"/>
</dbReference>
<protein>
    <submittedName>
        <fullName evidence="2">CoA transferase</fullName>
    </submittedName>
</protein>
<dbReference type="SUPFAM" id="SSF89796">
    <property type="entry name" value="CoA-transferase family III (CaiB/BaiF)"/>
    <property type="match status" value="1"/>
</dbReference>
<organism evidence="2 3">
    <name type="scientific">Candidatus Ruania gallistercoris</name>
    <dbReference type="NCBI Taxonomy" id="2838746"/>
    <lineage>
        <taxon>Bacteria</taxon>
        <taxon>Bacillati</taxon>
        <taxon>Actinomycetota</taxon>
        <taxon>Actinomycetes</taxon>
        <taxon>Micrococcales</taxon>
        <taxon>Ruaniaceae</taxon>
        <taxon>Ruania</taxon>
    </lineage>
</organism>
<dbReference type="EMBL" id="DXBY01000139">
    <property type="protein sequence ID" value="HIZ35757.1"/>
    <property type="molecule type" value="Genomic_DNA"/>
</dbReference>
<comment type="caution">
    <text evidence="2">The sequence shown here is derived from an EMBL/GenBank/DDBJ whole genome shotgun (WGS) entry which is preliminary data.</text>
</comment>
<dbReference type="Gene3D" id="3.40.50.10540">
    <property type="entry name" value="Crotonobetainyl-coa:carnitine coa-transferase, domain 1"/>
    <property type="match status" value="1"/>
</dbReference>